<name>A0AA36IEW2_9DINO</name>
<keyword evidence="4" id="KW-0479">Metal-binding</keyword>
<dbReference type="InterPro" id="IPR036291">
    <property type="entry name" value="NAD(P)-bd_dom_sf"/>
</dbReference>
<dbReference type="Pfam" id="PF00390">
    <property type="entry name" value="malic"/>
    <property type="match status" value="1"/>
</dbReference>
<dbReference type="NCBIfam" id="NF010052">
    <property type="entry name" value="PRK13529.1"/>
    <property type="match status" value="1"/>
</dbReference>
<dbReference type="InterPro" id="IPR037062">
    <property type="entry name" value="Malic_N_dom_sf"/>
</dbReference>
<keyword evidence="8" id="KW-1185">Reference proteome</keyword>
<dbReference type="GO" id="GO:0046872">
    <property type="term" value="F:metal ion binding"/>
    <property type="evidence" value="ECO:0007669"/>
    <property type="project" value="UniProtKB-KW"/>
</dbReference>
<dbReference type="InterPro" id="IPR001891">
    <property type="entry name" value="Malic_OxRdtase"/>
</dbReference>
<feature type="domain" description="Malic enzyme N-terminal" evidence="6">
    <location>
        <begin position="74"/>
        <end position="284"/>
    </location>
</feature>
<dbReference type="PANTHER" id="PTHR23406">
    <property type="entry name" value="MALIC ENZYME-RELATED"/>
    <property type="match status" value="1"/>
</dbReference>
<dbReference type="PIRSF" id="PIRSF000106">
    <property type="entry name" value="ME"/>
    <property type="match status" value="1"/>
</dbReference>
<evidence type="ECO:0000259" key="5">
    <source>
        <dbReference type="SMART" id="SM00919"/>
    </source>
</evidence>
<dbReference type="InterPro" id="IPR012301">
    <property type="entry name" value="Malic_N_dom"/>
</dbReference>
<reference evidence="7" key="1">
    <citation type="submission" date="2023-08" db="EMBL/GenBank/DDBJ databases">
        <authorList>
            <person name="Chen Y."/>
            <person name="Shah S."/>
            <person name="Dougan E. K."/>
            <person name="Thang M."/>
            <person name="Chan C."/>
        </authorList>
    </citation>
    <scope>NUCLEOTIDE SEQUENCE</scope>
</reference>
<feature type="active site" description="Proton donor" evidence="2">
    <location>
        <position position="97"/>
    </location>
</feature>
<dbReference type="AlphaFoldDB" id="A0AA36IEW2"/>
<dbReference type="SUPFAM" id="SSF51735">
    <property type="entry name" value="NAD(P)-binding Rossmann-fold domains"/>
    <property type="match status" value="1"/>
</dbReference>
<dbReference type="PANTHER" id="PTHR23406:SF90">
    <property type="entry name" value="MALIC ENZYME-RELATED"/>
    <property type="match status" value="1"/>
</dbReference>
<evidence type="ECO:0000259" key="6">
    <source>
        <dbReference type="SMART" id="SM01274"/>
    </source>
</evidence>
<dbReference type="InterPro" id="IPR012302">
    <property type="entry name" value="Malic_NAD-bd"/>
</dbReference>
<dbReference type="Gene3D" id="3.40.50.10380">
    <property type="entry name" value="Malic enzyme, N-terminal domain"/>
    <property type="match status" value="1"/>
</dbReference>
<dbReference type="Proteomes" id="UP001178507">
    <property type="component" value="Unassembled WGS sequence"/>
</dbReference>
<dbReference type="PRINTS" id="PR00072">
    <property type="entry name" value="MALOXRDTASE"/>
</dbReference>
<evidence type="ECO:0000256" key="2">
    <source>
        <dbReference type="PIRSR" id="PIRSR000106-1"/>
    </source>
</evidence>
<dbReference type="SUPFAM" id="SSF53223">
    <property type="entry name" value="Aminoacid dehydrogenase-like, N-terminal domain"/>
    <property type="match status" value="1"/>
</dbReference>
<evidence type="ECO:0000256" key="1">
    <source>
        <dbReference type="ARBA" id="ARBA00008785"/>
    </source>
</evidence>
<comment type="caution">
    <text evidence="7">The sequence shown here is derived from an EMBL/GenBank/DDBJ whole genome shotgun (WGS) entry which is preliminary data.</text>
</comment>
<dbReference type="EMBL" id="CAUJNA010001236">
    <property type="protein sequence ID" value="CAJ1385435.1"/>
    <property type="molecule type" value="Genomic_DNA"/>
</dbReference>
<dbReference type="InterPro" id="IPR046346">
    <property type="entry name" value="Aminoacid_DH-like_N_sf"/>
</dbReference>
<evidence type="ECO:0008006" key="9">
    <source>
        <dbReference type="Google" id="ProtNLM"/>
    </source>
</evidence>
<sequence length="602" mass="64734">MVLVEVNGRYLSLPKCVAKQGVGRWNAQAGVGEVLRILDCSCQARTVPEALAEVRGFCSLGHHFWAYAYLRMLHHKNPTLYFQTLLAEPAFLMPIVYTPTVGEACQKFGTLPFLPRGCYVSLADRGNVKAVLKEYADAMLPKDSLGNPQCQCIVFSDGGRILGLGDLGAWGMGIPIGKLDLYTVCGGFDPTKTMPVIIDAGCTDASGNSAKLTIRDHAMYTGMKQNRVKHTCPQGTEVNTAYYGPESFIGEFMTAARELFGRSCLLQFEDFNSNDAFPLLEEYRGKFLTYNDDIQGTASVAIAAVLGGIKLQKPGCTNLLGELQGMRVLFHGAGSANIGTADLMVKEAGVPRSAVMLTNTRGVIWKSADGAQGNFRNDEQKSVAVEGEPQGYDRTGLVSIIKHHQPDILIGAVGRAPNCFTKQVVEAMMSVQASKPHDGLRPIIFALSNPMTQAEITAEDCYTFSEGKAIFGSGTKFPPVNVNGEMRAPGMVNNFFIFPGMSFGCMCCEASTIPDKLFMEAAEAVANSLDKVDIEGDSVMPNTGRIREVGHNVAVAVVIAAQKAGLAQKKLGNTAQEVSEQLTAMMWDPQPDTLAGCSCALA</sequence>
<comment type="similarity">
    <text evidence="1">Belongs to the malic enzymes family.</text>
</comment>
<dbReference type="GO" id="GO:0051287">
    <property type="term" value="F:NAD binding"/>
    <property type="evidence" value="ECO:0007669"/>
    <property type="project" value="InterPro"/>
</dbReference>
<feature type="binding site" evidence="3">
    <location>
        <position position="160"/>
    </location>
    <ligand>
        <name>(S)-malate</name>
        <dbReference type="ChEBI" id="CHEBI:15589"/>
    </ligand>
</feature>
<accession>A0AA36IEW2</accession>
<dbReference type="Pfam" id="PF03949">
    <property type="entry name" value="Malic_M"/>
    <property type="match status" value="1"/>
</dbReference>
<feature type="domain" description="Malic enzyme NAD-binding" evidence="5">
    <location>
        <begin position="294"/>
        <end position="562"/>
    </location>
</feature>
<feature type="binding site" evidence="4">
    <location>
        <position position="293"/>
    </location>
    <ligand>
        <name>a divalent metal cation</name>
        <dbReference type="ChEBI" id="CHEBI:60240"/>
    </ligand>
</feature>
<organism evidence="7 8">
    <name type="scientific">Effrenium voratum</name>
    <dbReference type="NCBI Taxonomy" id="2562239"/>
    <lineage>
        <taxon>Eukaryota</taxon>
        <taxon>Sar</taxon>
        <taxon>Alveolata</taxon>
        <taxon>Dinophyceae</taxon>
        <taxon>Suessiales</taxon>
        <taxon>Symbiodiniaceae</taxon>
        <taxon>Effrenium</taxon>
    </lineage>
</organism>
<feature type="active site" description="Proton acceptor" evidence="2">
    <location>
        <position position="178"/>
    </location>
</feature>
<dbReference type="Gene3D" id="3.40.50.720">
    <property type="entry name" value="NAD(P)-binding Rossmann-like Domain"/>
    <property type="match status" value="1"/>
</dbReference>
<dbReference type="GO" id="GO:0006108">
    <property type="term" value="P:malate metabolic process"/>
    <property type="evidence" value="ECO:0007669"/>
    <property type="project" value="TreeGrafter"/>
</dbReference>
<dbReference type="SMART" id="SM00919">
    <property type="entry name" value="Malic_M"/>
    <property type="match status" value="1"/>
</dbReference>
<feature type="binding site" evidence="3">
    <location>
        <position position="449"/>
    </location>
    <ligand>
        <name>(S)-malate</name>
        <dbReference type="ChEBI" id="CHEBI:15589"/>
    </ligand>
</feature>
<evidence type="ECO:0000313" key="7">
    <source>
        <dbReference type="EMBL" id="CAJ1385435.1"/>
    </source>
</evidence>
<proteinExistence type="inferred from homology"/>
<comment type="cofactor">
    <cofactor evidence="4">
        <name>Mg(2+)</name>
        <dbReference type="ChEBI" id="CHEBI:18420"/>
    </cofactor>
    <cofactor evidence="4">
        <name>Mn(2+)</name>
        <dbReference type="ChEBI" id="CHEBI:29035"/>
    </cofactor>
    <text evidence="4">Divalent metal cations. Prefers magnesium or manganese.</text>
</comment>
<feature type="binding site" evidence="3">
    <location>
        <position position="493"/>
    </location>
    <ligand>
        <name>(S)-malate</name>
        <dbReference type="ChEBI" id="CHEBI:15589"/>
    </ligand>
</feature>
<feature type="binding site" evidence="4">
    <location>
        <position position="270"/>
    </location>
    <ligand>
        <name>a divalent metal cation</name>
        <dbReference type="ChEBI" id="CHEBI:60240"/>
    </ligand>
</feature>
<gene>
    <name evidence="7" type="ORF">EVOR1521_LOCUS12042</name>
</gene>
<dbReference type="SMART" id="SM01274">
    <property type="entry name" value="malic"/>
    <property type="match status" value="1"/>
</dbReference>
<evidence type="ECO:0000256" key="4">
    <source>
        <dbReference type="PIRSR" id="PIRSR000106-3"/>
    </source>
</evidence>
<evidence type="ECO:0000256" key="3">
    <source>
        <dbReference type="PIRSR" id="PIRSR000106-2"/>
    </source>
</evidence>
<protein>
    <recommendedName>
        <fullName evidence="9">Malic enzyme</fullName>
    </recommendedName>
</protein>
<evidence type="ECO:0000313" key="8">
    <source>
        <dbReference type="Proteomes" id="UP001178507"/>
    </source>
</evidence>
<dbReference type="GO" id="GO:0004473">
    <property type="term" value="F:malate dehydrogenase (decarboxylating) (NADP+) activity"/>
    <property type="evidence" value="ECO:0007669"/>
    <property type="project" value="TreeGrafter"/>
</dbReference>
<feature type="binding site" evidence="4">
    <location>
        <position position="269"/>
    </location>
    <ligand>
        <name>a divalent metal cation</name>
        <dbReference type="ChEBI" id="CHEBI:60240"/>
    </ligand>
</feature>